<reference evidence="2 3" key="1">
    <citation type="submission" date="2021-06" db="EMBL/GenBank/DDBJ databases">
        <authorList>
            <person name="Palmer J.M."/>
        </authorList>
    </citation>
    <scope>NUCLEOTIDE SEQUENCE [LARGE SCALE GENOMIC DNA]</scope>
    <source>
        <strain evidence="2 3">GA_2019</strain>
        <tissue evidence="2">Muscle</tissue>
    </source>
</reference>
<proteinExistence type="predicted"/>
<dbReference type="Proteomes" id="UP001476798">
    <property type="component" value="Unassembled WGS sequence"/>
</dbReference>
<evidence type="ECO:0000313" key="2">
    <source>
        <dbReference type="EMBL" id="MEQ2177689.1"/>
    </source>
</evidence>
<evidence type="ECO:0000313" key="3">
    <source>
        <dbReference type="Proteomes" id="UP001476798"/>
    </source>
</evidence>
<name>A0ABV0P3T9_9TELE</name>
<feature type="transmembrane region" description="Helical" evidence="1">
    <location>
        <begin position="65"/>
        <end position="89"/>
    </location>
</feature>
<evidence type="ECO:0000256" key="1">
    <source>
        <dbReference type="SAM" id="Phobius"/>
    </source>
</evidence>
<keyword evidence="1" id="KW-0812">Transmembrane</keyword>
<keyword evidence="3" id="KW-1185">Reference proteome</keyword>
<keyword evidence="1" id="KW-1133">Transmembrane helix</keyword>
<sequence>MGRKNRHSSVYSAHWVVLSHLPLLRFPPVTFFLFPVALICRPYCSKPNPPLAFHSLLSTSPHFDSLRLLFPIAASSHLSFSLALLFIYLSVSALIPHSV</sequence>
<feature type="transmembrane region" description="Helical" evidence="1">
    <location>
        <begin position="26"/>
        <end position="44"/>
    </location>
</feature>
<accession>A0ABV0P3T9</accession>
<comment type="caution">
    <text evidence="2">The sequence shown here is derived from an EMBL/GenBank/DDBJ whole genome shotgun (WGS) entry which is preliminary data.</text>
</comment>
<organism evidence="2 3">
    <name type="scientific">Goodea atripinnis</name>
    <dbReference type="NCBI Taxonomy" id="208336"/>
    <lineage>
        <taxon>Eukaryota</taxon>
        <taxon>Metazoa</taxon>
        <taxon>Chordata</taxon>
        <taxon>Craniata</taxon>
        <taxon>Vertebrata</taxon>
        <taxon>Euteleostomi</taxon>
        <taxon>Actinopterygii</taxon>
        <taxon>Neopterygii</taxon>
        <taxon>Teleostei</taxon>
        <taxon>Neoteleostei</taxon>
        <taxon>Acanthomorphata</taxon>
        <taxon>Ovalentaria</taxon>
        <taxon>Atherinomorphae</taxon>
        <taxon>Cyprinodontiformes</taxon>
        <taxon>Goodeidae</taxon>
        <taxon>Goodea</taxon>
    </lineage>
</organism>
<protein>
    <recommendedName>
        <fullName evidence="4">Transmembrane protein</fullName>
    </recommendedName>
</protein>
<dbReference type="EMBL" id="JAHRIO010060262">
    <property type="protein sequence ID" value="MEQ2177689.1"/>
    <property type="molecule type" value="Genomic_DNA"/>
</dbReference>
<gene>
    <name evidence="2" type="ORF">GOODEAATRI_006183</name>
</gene>
<evidence type="ECO:0008006" key="4">
    <source>
        <dbReference type="Google" id="ProtNLM"/>
    </source>
</evidence>
<keyword evidence="1" id="KW-0472">Membrane</keyword>